<dbReference type="SMART" id="SM00028">
    <property type="entry name" value="TPR"/>
    <property type="match status" value="2"/>
</dbReference>
<feature type="transmembrane region" description="Helical" evidence="7">
    <location>
        <begin position="153"/>
        <end position="173"/>
    </location>
</feature>
<sequence>MSSLARSRFRRYVGRRDPLRQRLQQLDLPQPPDSGHPLTIAIVIAVVATAFASRGGSQLERTTWTQIAIMVVGAGLCAAALLVPRSPLTPARFRGAASLAAFALLAVYTALSITWSLMPSDSWNEAMRTIAYLAAFAGALALGRLAPSRWTAVLYGIAAGAVALSLWSLLTKVFPGALAPDDSFARLRPPSDYWNSVGLTAALGIPPLLWLAARRSGHAAFNVLAWPGLGIAVTALLLAYSRGALLALAIGLGLWFTFVPLRLRGVIALGSVVLTVLPLFVWASAQDGLTRDGAELGLRIDAGQALGALILLLIVAMTIAGLAVGFLSSVHPPGQRTRVRAGRVLGAALLAVPIVALVLLATASGGISGQVSKAWKQATDPEVSAPTNSPSRLTETSSGRARYWNEAFKVHAEAPWLGTGAGAYGTLRLKYRLDERRVEHAHGYVVQTLADLGWVGLAISLLAAGAWLVTAAGTVGVRRRDRQLHWDAERVGVATLAVVAIVFAVHSTFDWTWFVPANALPALICAGWVASRPTLRERYGVVPATEPALETPRAPLEARLGFAGLLLLIAFFASWSALQPIRALHAQDAALTRFEAGQVSQAASIAKIAHERNPLSVDPLFELAAIEQARGNDKEALRILGDAIDREPANPETWRRLGQARMDIGDAKGALSAFRAAYYLDPRNLRSVSDVVVAARAAGAS</sequence>
<feature type="region of interest" description="Disordered" evidence="6">
    <location>
        <begin position="378"/>
        <end position="397"/>
    </location>
</feature>
<keyword evidence="3 7" id="KW-1133">Transmembrane helix</keyword>
<feature type="transmembrane region" description="Helical" evidence="7">
    <location>
        <begin position="64"/>
        <end position="83"/>
    </location>
</feature>
<comment type="caution">
    <text evidence="9">The sequence shown here is derived from an EMBL/GenBank/DDBJ whole genome shotgun (WGS) entry which is preliminary data.</text>
</comment>
<comment type="subcellular location">
    <subcellularLocation>
        <location evidence="1">Membrane</location>
        <topology evidence="1">Multi-pass membrane protein</topology>
    </subcellularLocation>
</comment>
<feature type="transmembrane region" description="Helical" evidence="7">
    <location>
        <begin position="129"/>
        <end position="146"/>
    </location>
</feature>
<feature type="transmembrane region" description="Helical" evidence="7">
    <location>
        <begin position="35"/>
        <end position="52"/>
    </location>
</feature>
<dbReference type="InterPro" id="IPR011990">
    <property type="entry name" value="TPR-like_helical_dom_sf"/>
</dbReference>
<feature type="transmembrane region" description="Helical" evidence="7">
    <location>
        <begin position="219"/>
        <end position="238"/>
    </location>
</feature>
<evidence type="ECO:0000256" key="6">
    <source>
        <dbReference type="SAM" id="MobiDB-lite"/>
    </source>
</evidence>
<feature type="repeat" description="TPR" evidence="5">
    <location>
        <begin position="651"/>
        <end position="684"/>
    </location>
</feature>
<dbReference type="InterPro" id="IPR007016">
    <property type="entry name" value="O-antigen_ligase-rel_domated"/>
</dbReference>
<dbReference type="SUPFAM" id="SSF48452">
    <property type="entry name" value="TPR-like"/>
    <property type="match status" value="1"/>
</dbReference>
<evidence type="ECO:0000256" key="3">
    <source>
        <dbReference type="ARBA" id="ARBA00022989"/>
    </source>
</evidence>
<dbReference type="GO" id="GO:0016020">
    <property type="term" value="C:membrane"/>
    <property type="evidence" value="ECO:0007669"/>
    <property type="project" value="UniProtKB-SubCell"/>
</dbReference>
<evidence type="ECO:0000313" key="10">
    <source>
        <dbReference type="Proteomes" id="UP000278962"/>
    </source>
</evidence>
<accession>A0A660LF74</accession>
<keyword evidence="5" id="KW-0802">TPR repeat</keyword>
<evidence type="ECO:0000256" key="5">
    <source>
        <dbReference type="PROSITE-ProRule" id="PRU00339"/>
    </source>
</evidence>
<evidence type="ECO:0000256" key="4">
    <source>
        <dbReference type="ARBA" id="ARBA00023136"/>
    </source>
</evidence>
<gene>
    <name evidence="9" type="ORF">C8N24_2701</name>
</gene>
<dbReference type="OrthoDB" id="5241504at2"/>
<feature type="domain" description="O-antigen ligase-related" evidence="8">
    <location>
        <begin position="318"/>
        <end position="459"/>
    </location>
</feature>
<dbReference type="Proteomes" id="UP000278962">
    <property type="component" value="Unassembled WGS sequence"/>
</dbReference>
<dbReference type="Pfam" id="PF13428">
    <property type="entry name" value="TPR_14"/>
    <property type="match status" value="1"/>
</dbReference>
<feature type="transmembrane region" description="Helical" evidence="7">
    <location>
        <begin position="95"/>
        <end position="117"/>
    </location>
</feature>
<feature type="transmembrane region" description="Helical" evidence="7">
    <location>
        <begin position="560"/>
        <end position="578"/>
    </location>
</feature>
<evidence type="ECO:0000259" key="8">
    <source>
        <dbReference type="Pfam" id="PF04932"/>
    </source>
</evidence>
<evidence type="ECO:0000313" key="9">
    <source>
        <dbReference type="EMBL" id="RKQ92845.1"/>
    </source>
</evidence>
<dbReference type="Pfam" id="PF04932">
    <property type="entry name" value="Wzy_C"/>
    <property type="match status" value="1"/>
</dbReference>
<proteinExistence type="predicted"/>
<dbReference type="InterPro" id="IPR019734">
    <property type="entry name" value="TPR_rpt"/>
</dbReference>
<keyword evidence="2 7" id="KW-0812">Transmembrane</keyword>
<dbReference type="PROSITE" id="PS50005">
    <property type="entry name" value="TPR"/>
    <property type="match status" value="1"/>
</dbReference>
<reference evidence="9 10" key="1">
    <citation type="submission" date="2018-10" db="EMBL/GenBank/DDBJ databases">
        <title>Genomic Encyclopedia of Archaeal and Bacterial Type Strains, Phase II (KMG-II): from individual species to whole genera.</title>
        <authorList>
            <person name="Goeker M."/>
        </authorList>
    </citation>
    <scope>NUCLEOTIDE SEQUENCE [LARGE SCALE GENOMIC DNA]</scope>
    <source>
        <strain evidence="9 10">DSM 14954</strain>
    </source>
</reference>
<keyword evidence="4 7" id="KW-0472">Membrane</keyword>
<feature type="transmembrane region" description="Helical" evidence="7">
    <location>
        <begin position="347"/>
        <end position="367"/>
    </location>
</feature>
<keyword evidence="10" id="KW-1185">Reference proteome</keyword>
<feature type="transmembrane region" description="Helical" evidence="7">
    <location>
        <begin position="266"/>
        <end position="285"/>
    </location>
</feature>
<feature type="transmembrane region" description="Helical" evidence="7">
    <location>
        <begin position="452"/>
        <end position="476"/>
    </location>
</feature>
<evidence type="ECO:0000256" key="2">
    <source>
        <dbReference type="ARBA" id="ARBA00022692"/>
    </source>
</evidence>
<dbReference type="PANTHER" id="PTHR37422">
    <property type="entry name" value="TEICHURONIC ACID BIOSYNTHESIS PROTEIN TUAE"/>
    <property type="match status" value="1"/>
</dbReference>
<evidence type="ECO:0000256" key="7">
    <source>
        <dbReference type="SAM" id="Phobius"/>
    </source>
</evidence>
<evidence type="ECO:0000256" key="1">
    <source>
        <dbReference type="ARBA" id="ARBA00004141"/>
    </source>
</evidence>
<organism evidence="9 10">
    <name type="scientific">Solirubrobacter pauli</name>
    <dbReference type="NCBI Taxonomy" id="166793"/>
    <lineage>
        <taxon>Bacteria</taxon>
        <taxon>Bacillati</taxon>
        <taxon>Actinomycetota</taxon>
        <taxon>Thermoleophilia</taxon>
        <taxon>Solirubrobacterales</taxon>
        <taxon>Solirubrobacteraceae</taxon>
        <taxon>Solirubrobacter</taxon>
    </lineage>
</organism>
<dbReference type="InterPro" id="IPR051533">
    <property type="entry name" value="WaaL-like"/>
</dbReference>
<feature type="compositionally biased region" description="Polar residues" evidence="6">
    <location>
        <begin position="385"/>
        <end position="397"/>
    </location>
</feature>
<feature type="transmembrane region" description="Helical" evidence="7">
    <location>
        <begin position="193"/>
        <end position="212"/>
    </location>
</feature>
<feature type="transmembrane region" description="Helical" evidence="7">
    <location>
        <begin position="244"/>
        <end position="261"/>
    </location>
</feature>
<feature type="transmembrane region" description="Helical" evidence="7">
    <location>
        <begin position="488"/>
        <end position="505"/>
    </location>
</feature>
<protein>
    <submittedName>
        <fullName evidence="9">Tetratricopeptide repeat protein</fullName>
    </submittedName>
</protein>
<dbReference type="Gene3D" id="1.25.40.10">
    <property type="entry name" value="Tetratricopeptide repeat domain"/>
    <property type="match status" value="1"/>
</dbReference>
<name>A0A660LF74_9ACTN</name>
<feature type="transmembrane region" description="Helical" evidence="7">
    <location>
        <begin position="305"/>
        <end position="327"/>
    </location>
</feature>
<dbReference type="PANTHER" id="PTHR37422:SF23">
    <property type="entry name" value="TEICHURONIC ACID BIOSYNTHESIS PROTEIN TUAE"/>
    <property type="match status" value="1"/>
</dbReference>
<dbReference type="RefSeq" id="WP_121250621.1">
    <property type="nucleotide sequence ID" value="NZ_RBIL01000001.1"/>
</dbReference>
<dbReference type="EMBL" id="RBIL01000001">
    <property type="protein sequence ID" value="RKQ92845.1"/>
    <property type="molecule type" value="Genomic_DNA"/>
</dbReference>
<dbReference type="AlphaFoldDB" id="A0A660LF74"/>